<protein>
    <submittedName>
        <fullName evidence="2">Uncharacterized protein</fullName>
    </submittedName>
</protein>
<accession>A0A2U9C0W2</accession>
<dbReference type="Proteomes" id="UP000246464">
    <property type="component" value="Chromosome 11"/>
</dbReference>
<evidence type="ECO:0000256" key="1">
    <source>
        <dbReference type="SAM" id="MobiDB-lite"/>
    </source>
</evidence>
<sequence>MDLGDAAQRLAGSEQTMEELRKDGDGVKTNVLHCVGESGLRGTERGRETRVTATSESEQEMEQGEREKPSGNEVSWGQPGTDPALLISFFSRLVQTTESYKEFRSGPLSSEGPQCAQRVESILVLFARGSDVNLQPREPQDPREEVAPSAGVEIRMEWTRDVRRPLLRKREQTSMKNLLPS</sequence>
<name>A0A2U9C0W2_SCOMX</name>
<keyword evidence="3" id="KW-1185">Reference proteome</keyword>
<evidence type="ECO:0000313" key="2">
    <source>
        <dbReference type="EMBL" id="AWP10257.1"/>
    </source>
</evidence>
<dbReference type="AlphaFoldDB" id="A0A2U9C0W2"/>
<feature type="region of interest" description="Disordered" evidence="1">
    <location>
        <begin position="1"/>
        <end position="80"/>
    </location>
</feature>
<organism evidence="2 3">
    <name type="scientific">Scophthalmus maximus</name>
    <name type="common">Turbot</name>
    <name type="synonym">Psetta maxima</name>
    <dbReference type="NCBI Taxonomy" id="52904"/>
    <lineage>
        <taxon>Eukaryota</taxon>
        <taxon>Metazoa</taxon>
        <taxon>Chordata</taxon>
        <taxon>Craniata</taxon>
        <taxon>Vertebrata</taxon>
        <taxon>Euteleostomi</taxon>
        <taxon>Actinopterygii</taxon>
        <taxon>Neopterygii</taxon>
        <taxon>Teleostei</taxon>
        <taxon>Neoteleostei</taxon>
        <taxon>Acanthomorphata</taxon>
        <taxon>Carangaria</taxon>
        <taxon>Pleuronectiformes</taxon>
        <taxon>Pleuronectoidei</taxon>
        <taxon>Scophthalmidae</taxon>
        <taxon>Scophthalmus</taxon>
    </lineage>
</organism>
<reference evidence="2 3" key="1">
    <citation type="submission" date="2017-12" db="EMBL/GenBank/DDBJ databases">
        <title>Integrating genomic resources of turbot (Scophthalmus maximus) in depth evaluation of genetic and physical mapping variation across individuals.</title>
        <authorList>
            <person name="Martinez P."/>
        </authorList>
    </citation>
    <scope>NUCLEOTIDE SEQUENCE [LARGE SCALE GENOMIC DNA]</scope>
</reference>
<proteinExistence type="predicted"/>
<gene>
    <name evidence="2" type="ORF">SMAX5B_016402</name>
</gene>
<dbReference type="EMBL" id="CP026253">
    <property type="protein sequence ID" value="AWP10257.1"/>
    <property type="molecule type" value="Genomic_DNA"/>
</dbReference>
<evidence type="ECO:0000313" key="3">
    <source>
        <dbReference type="Proteomes" id="UP000246464"/>
    </source>
</evidence>